<name>A0A202BM82_9FLAO</name>
<proteinExistence type="predicted"/>
<sequence>MALLLISYDLNNPGQNYDDLFSEIKSYKFWWHHLDSTWIIKTDKTVSEVRDHLGKYIDFNDELLIVKIDNWAAKGFKERAYKWLHNNK</sequence>
<dbReference type="EMBL" id="MVAG01000225">
    <property type="protein sequence ID" value="OVE52559.1"/>
    <property type="molecule type" value="Genomic_DNA"/>
</dbReference>
<organism evidence="1 2">
    <name type="scientific">Chryseobacterium mucoviscidosis</name>
    <dbReference type="NCBI Taxonomy" id="1945581"/>
    <lineage>
        <taxon>Bacteria</taxon>
        <taxon>Pseudomonadati</taxon>
        <taxon>Bacteroidota</taxon>
        <taxon>Flavobacteriia</taxon>
        <taxon>Flavobacteriales</taxon>
        <taxon>Weeksellaceae</taxon>
        <taxon>Chryseobacterium group</taxon>
        <taxon>Chryseobacterium</taxon>
    </lineage>
</organism>
<comment type="caution">
    <text evidence="1">The sequence shown here is derived from an EMBL/GenBank/DDBJ whole genome shotgun (WGS) entry which is preliminary data.</text>
</comment>
<accession>A0A202BM82</accession>
<evidence type="ECO:0000313" key="2">
    <source>
        <dbReference type="Proteomes" id="UP000196355"/>
    </source>
</evidence>
<gene>
    <name evidence="1" type="ORF">B0E34_20800</name>
</gene>
<dbReference type="AlphaFoldDB" id="A0A202BM82"/>
<dbReference type="Proteomes" id="UP000196355">
    <property type="component" value="Unassembled WGS sequence"/>
</dbReference>
<dbReference type="RefSeq" id="WP_087712451.1">
    <property type="nucleotide sequence ID" value="NZ_MVAG01000225.1"/>
</dbReference>
<keyword evidence="2" id="KW-1185">Reference proteome</keyword>
<reference evidence="2" key="1">
    <citation type="submission" date="2017-02" db="EMBL/GenBank/DDBJ databases">
        <authorList>
            <person name="Tetz G."/>
            <person name="Tetz V."/>
        </authorList>
    </citation>
    <scope>NUCLEOTIDE SEQUENCE [LARGE SCALE GENOMIC DNA]</scope>
    <source>
        <strain evidence="2">VT16-26</strain>
    </source>
</reference>
<evidence type="ECO:0008006" key="3">
    <source>
        <dbReference type="Google" id="ProtNLM"/>
    </source>
</evidence>
<evidence type="ECO:0000313" key="1">
    <source>
        <dbReference type="EMBL" id="OVE52559.1"/>
    </source>
</evidence>
<protein>
    <recommendedName>
        <fullName evidence="3">SinR family protein</fullName>
    </recommendedName>
</protein>